<dbReference type="InterPro" id="IPR005650">
    <property type="entry name" value="BlaI_family"/>
</dbReference>
<dbReference type="Pfam" id="PF03965">
    <property type="entry name" value="Penicillinase_R"/>
    <property type="match status" value="1"/>
</dbReference>
<keyword evidence="1" id="KW-0805">Transcription regulation</keyword>
<gene>
    <name evidence="4" type="ORF">KQI89_11450</name>
</gene>
<proteinExistence type="predicted"/>
<keyword evidence="5" id="KW-1185">Reference proteome</keyword>
<evidence type="ECO:0000256" key="3">
    <source>
        <dbReference type="ARBA" id="ARBA00023163"/>
    </source>
</evidence>
<keyword evidence="3" id="KW-0804">Transcription</keyword>
<reference evidence="4 5" key="1">
    <citation type="submission" date="2021-06" db="EMBL/GenBank/DDBJ databases">
        <authorList>
            <person name="Sun Q."/>
            <person name="Li D."/>
        </authorList>
    </citation>
    <scope>NUCLEOTIDE SEQUENCE [LARGE SCALE GENOMIC DNA]</scope>
    <source>
        <strain evidence="4 5">MSJ-4</strain>
    </source>
</reference>
<evidence type="ECO:0000313" key="5">
    <source>
        <dbReference type="Proteomes" id="UP000736583"/>
    </source>
</evidence>
<comment type="caution">
    <text evidence="4">The sequence shown here is derived from an EMBL/GenBank/DDBJ whole genome shotgun (WGS) entry which is preliminary data.</text>
</comment>
<organism evidence="4 5">
    <name type="scientific">Clostridium simiarum</name>
    <dbReference type="NCBI Taxonomy" id="2841506"/>
    <lineage>
        <taxon>Bacteria</taxon>
        <taxon>Bacillati</taxon>
        <taxon>Bacillota</taxon>
        <taxon>Clostridia</taxon>
        <taxon>Eubacteriales</taxon>
        <taxon>Clostridiaceae</taxon>
        <taxon>Clostridium</taxon>
    </lineage>
</organism>
<evidence type="ECO:0000256" key="2">
    <source>
        <dbReference type="ARBA" id="ARBA00023125"/>
    </source>
</evidence>
<sequence length="123" mass="14313">MKDYPKISDAEWKVMEILWEKSPMSSTEIISALKDSTDWNPKTIHTLISRLVKKEAVGIKKGNNINEYFPLIEETPYKNLETESFLHKVYNGSIKLLVSNFIKDDKLSPEEIKELKNILEDKE</sequence>
<keyword evidence="2" id="KW-0238">DNA-binding</keyword>
<dbReference type="Proteomes" id="UP000736583">
    <property type="component" value="Unassembled WGS sequence"/>
</dbReference>
<evidence type="ECO:0000256" key="1">
    <source>
        <dbReference type="ARBA" id="ARBA00023015"/>
    </source>
</evidence>
<dbReference type="EMBL" id="JAHLQL010000003">
    <property type="protein sequence ID" value="MBU5592373.1"/>
    <property type="molecule type" value="Genomic_DNA"/>
</dbReference>
<evidence type="ECO:0000313" key="4">
    <source>
        <dbReference type="EMBL" id="MBU5592373.1"/>
    </source>
</evidence>
<accession>A0ABS6F436</accession>
<dbReference type="PIRSF" id="PIRSF019455">
    <property type="entry name" value="CopR_AtkY"/>
    <property type="match status" value="1"/>
</dbReference>
<dbReference type="RefSeq" id="WP_216457164.1">
    <property type="nucleotide sequence ID" value="NZ_JAHLQL010000003.1"/>
</dbReference>
<name>A0ABS6F436_9CLOT</name>
<protein>
    <submittedName>
        <fullName evidence="4">BlaI/MecI/CopY family transcriptional regulator</fullName>
    </submittedName>
</protein>